<protein>
    <submittedName>
        <fullName evidence="1">Uncharacterized protein</fullName>
    </submittedName>
</protein>
<organism evidence="1 2">
    <name type="scientific">Actinomadura rugatobispora</name>
    <dbReference type="NCBI Taxonomy" id="1994"/>
    <lineage>
        <taxon>Bacteria</taxon>
        <taxon>Bacillati</taxon>
        <taxon>Actinomycetota</taxon>
        <taxon>Actinomycetes</taxon>
        <taxon>Streptosporangiales</taxon>
        <taxon>Thermomonosporaceae</taxon>
        <taxon>Actinomadura</taxon>
    </lineage>
</organism>
<evidence type="ECO:0000313" key="2">
    <source>
        <dbReference type="Proteomes" id="UP001596074"/>
    </source>
</evidence>
<proteinExistence type="predicted"/>
<sequence>MSEIITAVLAKSLIMLLEALAARLALHLVRTARDRWAGTVAAA</sequence>
<comment type="caution">
    <text evidence="1">The sequence shown here is derived from an EMBL/GenBank/DDBJ whole genome shotgun (WGS) entry which is preliminary data.</text>
</comment>
<accession>A0ABW1A0J4</accession>
<evidence type="ECO:0000313" key="1">
    <source>
        <dbReference type="EMBL" id="MFC5749044.1"/>
    </source>
</evidence>
<gene>
    <name evidence="1" type="ORF">ACFPZN_25795</name>
</gene>
<name>A0ABW1A0J4_9ACTN</name>
<dbReference type="RefSeq" id="WP_378284754.1">
    <property type="nucleotide sequence ID" value="NZ_JBHSON010000038.1"/>
</dbReference>
<keyword evidence="2" id="KW-1185">Reference proteome</keyword>
<reference evidence="2" key="1">
    <citation type="journal article" date="2019" name="Int. J. Syst. Evol. Microbiol.">
        <title>The Global Catalogue of Microorganisms (GCM) 10K type strain sequencing project: providing services to taxonomists for standard genome sequencing and annotation.</title>
        <authorList>
            <consortium name="The Broad Institute Genomics Platform"/>
            <consortium name="The Broad Institute Genome Sequencing Center for Infectious Disease"/>
            <person name="Wu L."/>
            <person name="Ma J."/>
        </authorList>
    </citation>
    <scope>NUCLEOTIDE SEQUENCE [LARGE SCALE GENOMIC DNA]</scope>
    <source>
        <strain evidence="2">KCTC 42087</strain>
    </source>
</reference>
<dbReference type="Proteomes" id="UP001596074">
    <property type="component" value="Unassembled WGS sequence"/>
</dbReference>
<dbReference type="EMBL" id="JBHSON010000038">
    <property type="protein sequence ID" value="MFC5749044.1"/>
    <property type="molecule type" value="Genomic_DNA"/>
</dbReference>